<feature type="compositionally biased region" description="Basic and acidic residues" evidence="1">
    <location>
        <begin position="911"/>
        <end position="920"/>
    </location>
</feature>
<feature type="region of interest" description="Disordered" evidence="1">
    <location>
        <begin position="307"/>
        <end position="331"/>
    </location>
</feature>
<dbReference type="Proteomes" id="UP000054558">
    <property type="component" value="Unassembled WGS sequence"/>
</dbReference>
<feature type="compositionally biased region" description="Polar residues" evidence="1">
    <location>
        <begin position="383"/>
        <end position="430"/>
    </location>
</feature>
<sequence length="2333" mass="244210">MEAGKSSEEDLRELEEVLKIFRPESIRTRLLLSKGLPKVEEKTDLSHYLSEEPQEQSQTAACTSFEAAISSFPDGRSDADLTAELAFEPVTPAALAPPPFILGDENLPEELAAGQVEAISEGLEEQNLETPSLRRPSQTYSRAQLQALKDSSDAGNNSRTILGAVDRARLGKSNHPVTPAFMERLRRNEGARSNASAQDPQGGFVRGNSFEASRSTASTQILQGSFGRGNSFEVARRPFNKRVAGTSDAQQGSWLRRPEEAIGQNNGILGLSPSDHFKPARLDIPSQPTFADDDGGDFADRVRYLKRRNTKEDSGQFKTGGPAVGQGVDSPSKTLAGIELGALDSFLENGAALMNAFATPLCQSPQNSAREAPEAIGGDSFLEKNTGQSRASGQTGSIDIFPQSGSGNAATRQFNFQPEQGALSQHSSFSAGRLPSKGETASDTGASSGAGIAAEPETGFGVSEEPEEPAAGEGVQKPAESNGSDDALEELLRQMEKNWKTERPTQAESGCDLARAGSLLGGLVQEETTVLSFKAVRASAVGRSVSPSTASFASEAGSAEPQDYLSELDVGTSESSPIRGQEILRAFGSGSFATGWGLETQGVTSESEVEPEPNTLVAEGSASRPEGARTEGDRKTGILAVEESRSEERPRSSPLKRPRSPSPERGVGGIRAFASELLLSADTNREKLPAVLSPGTSLPEGQETEEKPVGKLAPEARLDNSLPQPVQAAFGGSLTRELGEEQRADGLLGGSVIKEAPPPFVFGESAATGKQREGAEGSGLDLTLAAWKKDPEDPLSFPAGEGREDESAQDAEEDSHAEKGWVSTGEGSAAGPEVAQDTSVPSSEVVQQVPASPSKHVKSAVEAVSQAGESEEGEGDSRNPSGEKLEKPGPEADPNPAVPEGNKGPALTLEEELKPTEQKEILASSAVKVEEEQLKEPGRAEKAGDKIGDKGFASARATEVKAGGDASDGQVSLASVQISEEENTEATEGEDEAQKQVINGTSLSRAVRAEEAIAAAEEAADKADVSRDPEIEGQGFGVSRNAEEPKHVAEDAGSGEKADGREAELKGTEECKNKEVSEWEDVRSKEAPGSRVGEADNPPAEGGAPVQTNEQAPGVTEAELKPGETSTEFGAPETGAGSGDHGDVAGAGWGEPEKTPSDQPGDQCSAEAGNPVEPEKPAEPDAGQRNETEPAVVYGTEAGAATGWGEVAVEVAGQREASVPSPVEEAGSGWEGARGVSETSGPAVLRSSGQISTRVRPERPLDQDGPDTQAPQPGIFAASAMGEDEWTIPVEPEPVPTRSSFRKRPSEWKAEVDSQPFEKPLPLADVVKAVSKAPFPEESIISSEGGNGWSSPETSRLDEELGKEERPARTEGFAQDAKERPDPSLSEWQNGGTDGKSAGLEEAPEGQATGWSASPASPPLLLSSATPPGLQPPVPPSTPASSETSQVGARVDGTDQPTLPPVSVAKEAPGEEFEATGWGEPVGSPQAPVSEASFSSAKSTPFSDEARPAAAYTEPAETVEAFEGPPQADEEAVGWGEPAPSARSRPMIPIPQPLPAKPFDLEKSTGLPPPTFATSPAPAAPTEEITATGWGDAPTEEADSDGRPAPETGFGASEAAPMGWGEAPAATGFGDQQPVSPQPPSPMRPVGPAPGFSTKPAPRTPPGFASKPQFSTSQAAKPLKAKPTLDEIYAKVSVVPKVEGATGWNASTDVQEDEPAEYEAPGWPAPGSQNAPTSPEAAPARSGVDNRSGSYQRETGWSAAGDYRSVQASDDAPPHHETVENRSVGSIPRAYQPEMRPESPPPRFVHHDVRAPLPYNPVMEQARPRAARPARATLPELPAGCIPAARFFPSPVDTAAAQSALASERGGASRMLMSALKSAVTNNSAGRQGGTGREEGFAGRSGAVGSGITGSGITGGPRKYAPPLSTDYQRPTSAESSEGRWVHDKFMEMHGEETGRRAQGKAPGAYMPFGKAPASQASGPADGPRTRGTKDEDPIAEKWGGFAEKQETGGHDGGIKVWDWDSDSDEKQREVQQAEGGVLGERPRFGGCERLNIEGLKPYEPEDDDSVSSQPSAPPLPQQKARTTSNPQQSSGASAPRPRFARDKKVDEALAAWQAWGGAGSEPDPFAEAEAKYGPGPPARQPKPAPPTREKPIGPRRATPPAVTEPPPPTKAPVRAVYPPGSSGSLAAQTLKLPERSPSSSVVSPEPRYKRDAKVEEALSAWKALGTDPNEPDPFEEAARKYGTEPAPKPKLKPSIVPAQRPAPPARIPAPAKPVPAAQPPPAKSTPVAAAPSNGPVRFGRDPKVDEALAAWKNLGGADEPDPFEEIERRNRY</sequence>
<feature type="region of interest" description="Disordered" evidence="1">
    <location>
        <begin position="683"/>
        <end position="709"/>
    </location>
</feature>
<accession>A0A1Y1HQR6</accession>
<name>A0A1Y1HQR6_KLENI</name>
<feature type="region of interest" description="Disordered" evidence="1">
    <location>
        <begin position="1953"/>
        <end position="2333"/>
    </location>
</feature>
<feature type="compositionally biased region" description="Polar residues" evidence="1">
    <location>
        <begin position="1926"/>
        <end position="1936"/>
    </location>
</feature>
<feature type="compositionally biased region" description="Basic and acidic residues" evidence="1">
    <location>
        <begin position="1019"/>
        <end position="1030"/>
    </location>
</feature>
<feature type="compositionally biased region" description="Basic and acidic residues" evidence="1">
    <location>
        <begin position="1355"/>
        <end position="1369"/>
    </location>
</feature>
<evidence type="ECO:0000313" key="3">
    <source>
        <dbReference type="Proteomes" id="UP000054558"/>
    </source>
</evidence>
<feature type="compositionally biased region" description="Pro residues" evidence="1">
    <location>
        <begin position="1429"/>
        <end position="1438"/>
    </location>
</feature>
<dbReference type="OMA" id="HSTPECS"/>
<feature type="compositionally biased region" description="Polar residues" evidence="1">
    <location>
        <begin position="1492"/>
        <end position="1502"/>
    </location>
</feature>
<keyword evidence="3" id="KW-1185">Reference proteome</keyword>
<feature type="compositionally biased region" description="Low complexity" evidence="1">
    <location>
        <begin position="839"/>
        <end position="854"/>
    </location>
</feature>
<feature type="compositionally biased region" description="Polar residues" evidence="1">
    <location>
        <begin position="1745"/>
        <end position="1755"/>
    </location>
</feature>
<feature type="compositionally biased region" description="Pro residues" evidence="1">
    <location>
        <begin position="1636"/>
        <end position="1648"/>
    </location>
</feature>
<feature type="region of interest" description="Disordered" evidence="1">
    <location>
        <begin position="1014"/>
        <end position="1199"/>
    </location>
</feature>
<feature type="region of interest" description="Disordered" evidence="1">
    <location>
        <begin position="1212"/>
        <end position="1321"/>
    </location>
</feature>
<proteinExistence type="predicted"/>
<feature type="compositionally biased region" description="Basic and acidic residues" evidence="1">
    <location>
        <begin position="1041"/>
        <end position="1088"/>
    </location>
</feature>
<feature type="compositionally biased region" description="Basic and acidic residues" evidence="1">
    <location>
        <begin position="2207"/>
        <end position="2217"/>
    </location>
</feature>
<feature type="compositionally biased region" description="Polar residues" evidence="1">
    <location>
        <begin position="1340"/>
        <end position="1354"/>
    </location>
</feature>
<feature type="compositionally biased region" description="Polar residues" evidence="1">
    <location>
        <begin position="2080"/>
        <end position="2093"/>
    </location>
</feature>
<feature type="region of interest" description="Disordered" evidence="1">
    <location>
        <begin position="379"/>
        <end position="493"/>
    </location>
</feature>
<feature type="compositionally biased region" description="Basic and acidic residues" evidence="1">
    <location>
        <begin position="1984"/>
        <end position="1996"/>
    </location>
</feature>
<feature type="compositionally biased region" description="Basic and acidic residues" evidence="1">
    <location>
        <begin position="1173"/>
        <end position="1188"/>
    </location>
</feature>
<feature type="compositionally biased region" description="Basic and acidic residues" evidence="1">
    <location>
        <begin position="928"/>
        <end position="949"/>
    </location>
</feature>
<feature type="compositionally biased region" description="Basic and acidic residues" evidence="1">
    <location>
        <begin position="2004"/>
        <end position="2014"/>
    </location>
</feature>
<feature type="compositionally biased region" description="Gly residues" evidence="1">
    <location>
        <begin position="1902"/>
        <end position="1915"/>
    </location>
</feature>
<feature type="region of interest" description="Disordered" evidence="1">
    <location>
        <begin position="735"/>
        <end position="1001"/>
    </location>
</feature>
<dbReference type="EMBL" id="DF236977">
    <property type="protein sequence ID" value="GAQ79331.1"/>
    <property type="molecule type" value="Genomic_DNA"/>
</dbReference>
<feature type="compositionally biased region" description="Low complexity" evidence="1">
    <location>
        <begin position="1412"/>
        <end position="1428"/>
    </location>
</feature>
<evidence type="ECO:0000256" key="1">
    <source>
        <dbReference type="SAM" id="MobiDB-lite"/>
    </source>
</evidence>
<organism evidence="2 3">
    <name type="scientific">Klebsormidium nitens</name>
    <name type="common">Green alga</name>
    <name type="synonym">Ulothrix nitens</name>
    <dbReference type="NCBI Taxonomy" id="105231"/>
    <lineage>
        <taxon>Eukaryota</taxon>
        <taxon>Viridiplantae</taxon>
        <taxon>Streptophyta</taxon>
        <taxon>Klebsormidiophyceae</taxon>
        <taxon>Klebsormidiales</taxon>
        <taxon>Klebsormidiaceae</taxon>
        <taxon>Klebsormidium</taxon>
    </lineage>
</organism>
<feature type="region of interest" description="Disordered" evidence="1">
    <location>
        <begin position="1337"/>
        <end position="1809"/>
    </location>
</feature>
<feature type="compositionally biased region" description="Basic and acidic residues" evidence="1">
    <location>
        <begin position="875"/>
        <end position="890"/>
    </location>
</feature>
<feature type="compositionally biased region" description="Low complexity" evidence="1">
    <location>
        <begin position="1572"/>
        <end position="1588"/>
    </location>
</feature>
<feature type="compositionally biased region" description="Polar residues" evidence="1">
    <location>
        <begin position="969"/>
        <end position="978"/>
    </location>
</feature>
<feature type="region of interest" description="Disordered" evidence="1">
    <location>
        <begin position="1882"/>
        <end position="1938"/>
    </location>
</feature>
<evidence type="ECO:0000313" key="2">
    <source>
        <dbReference type="EMBL" id="GAQ79331.1"/>
    </source>
</evidence>
<reference evidence="2 3" key="1">
    <citation type="journal article" date="2014" name="Nat. Commun.">
        <title>Klebsormidium flaccidum genome reveals primary factors for plant terrestrial adaptation.</title>
        <authorList>
            <person name="Hori K."/>
            <person name="Maruyama F."/>
            <person name="Fujisawa T."/>
            <person name="Togashi T."/>
            <person name="Yamamoto N."/>
            <person name="Seo M."/>
            <person name="Sato S."/>
            <person name="Yamada T."/>
            <person name="Mori H."/>
            <person name="Tajima N."/>
            <person name="Moriyama T."/>
            <person name="Ikeuchi M."/>
            <person name="Watanabe M."/>
            <person name="Wada H."/>
            <person name="Kobayashi K."/>
            <person name="Saito M."/>
            <person name="Masuda T."/>
            <person name="Sasaki-Sekimoto Y."/>
            <person name="Mashiguchi K."/>
            <person name="Awai K."/>
            <person name="Shimojima M."/>
            <person name="Masuda S."/>
            <person name="Iwai M."/>
            <person name="Nobusawa T."/>
            <person name="Narise T."/>
            <person name="Kondo S."/>
            <person name="Saito H."/>
            <person name="Sato R."/>
            <person name="Murakawa M."/>
            <person name="Ihara Y."/>
            <person name="Oshima-Yamada Y."/>
            <person name="Ohtaka K."/>
            <person name="Satoh M."/>
            <person name="Sonobe K."/>
            <person name="Ishii M."/>
            <person name="Ohtani R."/>
            <person name="Kanamori-Sato M."/>
            <person name="Honoki R."/>
            <person name="Miyazaki D."/>
            <person name="Mochizuki H."/>
            <person name="Umetsu J."/>
            <person name="Higashi K."/>
            <person name="Shibata D."/>
            <person name="Kamiya Y."/>
            <person name="Sato N."/>
            <person name="Nakamura Y."/>
            <person name="Tabata S."/>
            <person name="Ida S."/>
            <person name="Kurokawa K."/>
            <person name="Ohta H."/>
        </authorList>
    </citation>
    <scope>NUCLEOTIDE SEQUENCE [LARGE SCALE GENOMIC DNA]</scope>
    <source>
        <strain evidence="2 3">NIES-2285</strain>
    </source>
</reference>
<feature type="compositionally biased region" description="Basic and acidic residues" evidence="1">
    <location>
        <begin position="626"/>
        <end position="651"/>
    </location>
</feature>
<feature type="compositionally biased region" description="Low complexity" evidence="1">
    <location>
        <begin position="2196"/>
        <end position="2206"/>
    </location>
</feature>
<feature type="compositionally biased region" description="Acidic residues" evidence="1">
    <location>
        <begin position="979"/>
        <end position="991"/>
    </location>
</feature>
<feature type="compositionally biased region" description="Pro residues" evidence="1">
    <location>
        <begin position="2261"/>
        <end position="2284"/>
    </location>
</feature>
<gene>
    <name evidence="2" type="ORF">KFL_000280360</name>
</gene>
<protein>
    <submittedName>
        <fullName evidence="2">Uncharacterized protein</fullName>
    </submittedName>
</protein>
<feature type="compositionally biased region" description="Pro residues" evidence="1">
    <location>
        <begin position="2135"/>
        <end position="2147"/>
    </location>
</feature>
<feature type="region of interest" description="Disordered" evidence="1">
    <location>
        <begin position="595"/>
        <end position="669"/>
    </location>
</feature>